<evidence type="ECO:0000313" key="2">
    <source>
        <dbReference type="EMBL" id="GAA4730257.1"/>
    </source>
</evidence>
<name>A0ABP8YLE8_9ACTN</name>
<proteinExistence type="predicted"/>
<keyword evidence="3" id="KW-1185">Reference proteome</keyword>
<dbReference type="SUPFAM" id="SSF54593">
    <property type="entry name" value="Glyoxalase/Bleomycin resistance protein/Dihydroxybiphenyl dioxygenase"/>
    <property type="match status" value="1"/>
</dbReference>
<dbReference type="Gene3D" id="3.10.180.10">
    <property type="entry name" value="2,3-Dihydroxybiphenyl 1,2-Dioxygenase, domain 1"/>
    <property type="match status" value="1"/>
</dbReference>
<dbReference type="InterPro" id="IPR004360">
    <property type="entry name" value="Glyas_Fos-R_dOase_dom"/>
</dbReference>
<evidence type="ECO:0000259" key="1">
    <source>
        <dbReference type="PROSITE" id="PS51819"/>
    </source>
</evidence>
<reference evidence="3" key="1">
    <citation type="journal article" date="2019" name="Int. J. Syst. Evol. Microbiol.">
        <title>The Global Catalogue of Microorganisms (GCM) 10K type strain sequencing project: providing services to taxonomists for standard genome sequencing and annotation.</title>
        <authorList>
            <consortium name="The Broad Institute Genomics Platform"/>
            <consortium name="The Broad Institute Genome Sequencing Center for Infectious Disease"/>
            <person name="Wu L."/>
            <person name="Ma J."/>
        </authorList>
    </citation>
    <scope>NUCLEOTIDE SEQUENCE [LARGE SCALE GENOMIC DNA]</scope>
    <source>
        <strain evidence="3">JCM 18532</strain>
    </source>
</reference>
<comment type="caution">
    <text evidence="2">The sequence shown here is derived from an EMBL/GenBank/DDBJ whole genome shotgun (WGS) entry which is preliminary data.</text>
</comment>
<dbReference type="InterPro" id="IPR037523">
    <property type="entry name" value="VOC_core"/>
</dbReference>
<dbReference type="EMBL" id="BAABKN010000009">
    <property type="protein sequence ID" value="GAA4730257.1"/>
    <property type="molecule type" value="Genomic_DNA"/>
</dbReference>
<sequence length="157" mass="17024">MSGMSTQSPRQLRLIIETDDFDEAVHFYRDVLGMPEQPAFASGGDDRVAILHAGIATIEVASPVHARNIDEVEGAPPADGVVLRLALEVDDTATAVALTEDAGATTLAPPVTTPFRTLNARVQGPAGWQVTFFQELESLEERVQHEGFRTDTDREPQ</sequence>
<organism evidence="2 3">
    <name type="scientific">Nocardioides endophyticus</name>
    <dbReference type="NCBI Taxonomy" id="1353775"/>
    <lineage>
        <taxon>Bacteria</taxon>
        <taxon>Bacillati</taxon>
        <taxon>Actinomycetota</taxon>
        <taxon>Actinomycetes</taxon>
        <taxon>Propionibacteriales</taxon>
        <taxon>Nocardioidaceae</taxon>
        <taxon>Nocardioides</taxon>
    </lineage>
</organism>
<dbReference type="InterPro" id="IPR029068">
    <property type="entry name" value="Glyas_Bleomycin-R_OHBP_Dase"/>
</dbReference>
<dbReference type="Proteomes" id="UP001499882">
    <property type="component" value="Unassembled WGS sequence"/>
</dbReference>
<gene>
    <name evidence="2" type="ORF">GCM10023350_11850</name>
</gene>
<accession>A0ABP8YLE8</accession>
<dbReference type="Pfam" id="PF00903">
    <property type="entry name" value="Glyoxalase"/>
    <property type="match status" value="1"/>
</dbReference>
<dbReference type="PROSITE" id="PS51819">
    <property type="entry name" value="VOC"/>
    <property type="match status" value="1"/>
</dbReference>
<evidence type="ECO:0000313" key="3">
    <source>
        <dbReference type="Proteomes" id="UP001499882"/>
    </source>
</evidence>
<feature type="domain" description="VOC" evidence="1">
    <location>
        <begin position="10"/>
        <end position="135"/>
    </location>
</feature>
<protein>
    <recommendedName>
        <fullName evidence="1">VOC domain-containing protein</fullName>
    </recommendedName>
</protein>